<dbReference type="Pfam" id="PF03466">
    <property type="entry name" value="LysR_substrate"/>
    <property type="match status" value="1"/>
</dbReference>
<feature type="domain" description="HTH lysR-type" evidence="5">
    <location>
        <begin position="5"/>
        <end position="62"/>
    </location>
</feature>
<evidence type="ECO:0000313" key="6">
    <source>
        <dbReference type="EMBL" id="MDL2059971.1"/>
    </source>
</evidence>
<organism evidence="6 7">
    <name type="scientific">Mesosutterella faecium</name>
    <dbReference type="NCBI Taxonomy" id="2925194"/>
    <lineage>
        <taxon>Bacteria</taxon>
        <taxon>Pseudomonadati</taxon>
        <taxon>Pseudomonadota</taxon>
        <taxon>Betaproteobacteria</taxon>
        <taxon>Burkholderiales</taxon>
        <taxon>Sutterellaceae</taxon>
        <taxon>Mesosutterella</taxon>
    </lineage>
</organism>
<evidence type="ECO:0000313" key="7">
    <source>
        <dbReference type="Proteomes" id="UP001165481"/>
    </source>
</evidence>
<comment type="similarity">
    <text evidence="1">Belongs to the LysR transcriptional regulatory family.</text>
</comment>
<dbReference type="PROSITE" id="PS50931">
    <property type="entry name" value="HTH_LYSR"/>
    <property type="match status" value="1"/>
</dbReference>
<dbReference type="PANTHER" id="PTHR30346">
    <property type="entry name" value="TRANSCRIPTIONAL DUAL REGULATOR HCAR-RELATED"/>
    <property type="match status" value="1"/>
</dbReference>
<name>A0ABT7IQ12_9BURK</name>
<dbReference type="InterPro" id="IPR000847">
    <property type="entry name" value="LysR_HTH_N"/>
</dbReference>
<keyword evidence="3" id="KW-0238">DNA-binding</keyword>
<accession>A0ABT7IQ12</accession>
<gene>
    <name evidence="6" type="ORF">MUN46_008510</name>
</gene>
<comment type="caution">
    <text evidence="6">The sequence shown here is derived from an EMBL/GenBank/DDBJ whole genome shotgun (WGS) entry which is preliminary data.</text>
</comment>
<evidence type="ECO:0000256" key="2">
    <source>
        <dbReference type="ARBA" id="ARBA00023015"/>
    </source>
</evidence>
<evidence type="ECO:0000259" key="5">
    <source>
        <dbReference type="PROSITE" id="PS50931"/>
    </source>
</evidence>
<proteinExistence type="inferred from homology"/>
<dbReference type="SUPFAM" id="SSF46785">
    <property type="entry name" value="Winged helix' DNA-binding domain"/>
    <property type="match status" value="1"/>
</dbReference>
<dbReference type="InterPro" id="IPR036388">
    <property type="entry name" value="WH-like_DNA-bd_sf"/>
</dbReference>
<dbReference type="InterPro" id="IPR005119">
    <property type="entry name" value="LysR_subst-bd"/>
</dbReference>
<dbReference type="EMBL" id="JAKZJU020000001">
    <property type="protein sequence ID" value="MDL2059971.1"/>
    <property type="molecule type" value="Genomic_DNA"/>
</dbReference>
<protein>
    <submittedName>
        <fullName evidence="6">LysR family transcriptional regulator</fullName>
    </submittedName>
</protein>
<evidence type="ECO:0000256" key="3">
    <source>
        <dbReference type="ARBA" id="ARBA00023125"/>
    </source>
</evidence>
<dbReference type="SUPFAM" id="SSF53850">
    <property type="entry name" value="Periplasmic binding protein-like II"/>
    <property type="match status" value="1"/>
</dbReference>
<evidence type="ECO:0000256" key="1">
    <source>
        <dbReference type="ARBA" id="ARBA00009437"/>
    </source>
</evidence>
<keyword evidence="4" id="KW-0804">Transcription</keyword>
<reference evidence="6" key="1">
    <citation type="submission" date="2023-03" db="EMBL/GenBank/DDBJ databases">
        <title>Mesosutterella sp. nov. isolated from porcine feces.</title>
        <authorList>
            <person name="Yu S."/>
        </authorList>
    </citation>
    <scope>NUCLEOTIDE SEQUENCE</scope>
    <source>
        <strain evidence="6">AGMB02718</strain>
    </source>
</reference>
<dbReference type="PRINTS" id="PR00039">
    <property type="entry name" value="HTHLYSR"/>
</dbReference>
<keyword evidence="7" id="KW-1185">Reference proteome</keyword>
<dbReference type="Gene3D" id="1.10.10.10">
    <property type="entry name" value="Winged helix-like DNA-binding domain superfamily/Winged helix DNA-binding domain"/>
    <property type="match status" value="1"/>
</dbReference>
<dbReference type="Proteomes" id="UP001165481">
    <property type="component" value="Unassembled WGS sequence"/>
</dbReference>
<dbReference type="RefSeq" id="WP_243376423.1">
    <property type="nucleotide sequence ID" value="NZ_JAKZJU020000001.1"/>
</dbReference>
<keyword evidence="2" id="KW-0805">Transcription regulation</keyword>
<sequence>MTINISVRQMEFVLELARVKNFNRAAKELFVSQPTLTYQIRQIEEAAGFPIFLRTPKGVALTPAGEQFAATLQAVTGELSRSIEQCRNFASRYSADIRVMMPIRSALFFLPEAIREFCAANPGISVTPGFNWDRGLDIFLRGGSDVLFALEDDVKAIPELALTPLFKSRIYLVCPKGSALARKKTARAEDLAGQTLMVGGPSPAPLRAVQERVTKASGCSYFTSQSHDMSLTYVASGTGVVLSPGFLNDHSGMFAWVPFECGETISCVLCTHRGDRRPMVSRFLRTLLSLYERHPDFPV</sequence>
<dbReference type="Gene3D" id="3.40.190.290">
    <property type="match status" value="1"/>
</dbReference>
<dbReference type="InterPro" id="IPR036390">
    <property type="entry name" value="WH_DNA-bd_sf"/>
</dbReference>
<dbReference type="Pfam" id="PF00126">
    <property type="entry name" value="HTH_1"/>
    <property type="match status" value="1"/>
</dbReference>
<dbReference type="PANTHER" id="PTHR30346:SF0">
    <property type="entry name" value="HCA OPERON TRANSCRIPTIONAL ACTIVATOR HCAR"/>
    <property type="match status" value="1"/>
</dbReference>
<dbReference type="CDD" id="cd05466">
    <property type="entry name" value="PBP2_LTTR_substrate"/>
    <property type="match status" value="1"/>
</dbReference>
<evidence type="ECO:0000256" key="4">
    <source>
        <dbReference type="ARBA" id="ARBA00023163"/>
    </source>
</evidence>